<feature type="compositionally biased region" description="Low complexity" evidence="1">
    <location>
        <begin position="1"/>
        <end position="16"/>
    </location>
</feature>
<dbReference type="AlphaFoldDB" id="A0A6A6IF72"/>
<feature type="region of interest" description="Disordered" evidence="1">
    <location>
        <begin position="1"/>
        <end position="20"/>
    </location>
</feature>
<dbReference type="GeneID" id="54582289"/>
<proteinExistence type="predicted"/>
<gene>
    <name evidence="2" type="ORF">BU26DRAFT_519053</name>
</gene>
<dbReference type="EMBL" id="ML987195">
    <property type="protein sequence ID" value="KAF2248847.1"/>
    <property type="molecule type" value="Genomic_DNA"/>
</dbReference>
<organism evidence="2 3">
    <name type="scientific">Trematosphaeria pertusa</name>
    <dbReference type="NCBI Taxonomy" id="390896"/>
    <lineage>
        <taxon>Eukaryota</taxon>
        <taxon>Fungi</taxon>
        <taxon>Dikarya</taxon>
        <taxon>Ascomycota</taxon>
        <taxon>Pezizomycotina</taxon>
        <taxon>Dothideomycetes</taxon>
        <taxon>Pleosporomycetidae</taxon>
        <taxon>Pleosporales</taxon>
        <taxon>Massarineae</taxon>
        <taxon>Trematosphaeriaceae</taxon>
        <taxon>Trematosphaeria</taxon>
    </lineage>
</organism>
<protein>
    <submittedName>
        <fullName evidence="2">Uncharacterized protein</fullName>
    </submittedName>
</protein>
<reference evidence="2" key="1">
    <citation type="journal article" date="2020" name="Stud. Mycol.">
        <title>101 Dothideomycetes genomes: a test case for predicting lifestyles and emergence of pathogens.</title>
        <authorList>
            <person name="Haridas S."/>
            <person name="Albert R."/>
            <person name="Binder M."/>
            <person name="Bloem J."/>
            <person name="Labutti K."/>
            <person name="Salamov A."/>
            <person name="Andreopoulos B."/>
            <person name="Baker S."/>
            <person name="Barry K."/>
            <person name="Bills G."/>
            <person name="Bluhm B."/>
            <person name="Cannon C."/>
            <person name="Castanera R."/>
            <person name="Culley D."/>
            <person name="Daum C."/>
            <person name="Ezra D."/>
            <person name="Gonzalez J."/>
            <person name="Henrissat B."/>
            <person name="Kuo A."/>
            <person name="Liang C."/>
            <person name="Lipzen A."/>
            <person name="Lutzoni F."/>
            <person name="Magnuson J."/>
            <person name="Mondo S."/>
            <person name="Nolan M."/>
            <person name="Ohm R."/>
            <person name="Pangilinan J."/>
            <person name="Park H.-J."/>
            <person name="Ramirez L."/>
            <person name="Alfaro M."/>
            <person name="Sun H."/>
            <person name="Tritt A."/>
            <person name="Yoshinaga Y."/>
            <person name="Zwiers L.-H."/>
            <person name="Turgeon B."/>
            <person name="Goodwin S."/>
            <person name="Spatafora J."/>
            <person name="Crous P."/>
            <person name="Grigoriev I."/>
        </authorList>
    </citation>
    <scope>NUCLEOTIDE SEQUENCE</scope>
    <source>
        <strain evidence="2">CBS 122368</strain>
    </source>
</reference>
<evidence type="ECO:0000313" key="2">
    <source>
        <dbReference type="EMBL" id="KAF2248847.1"/>
    </source>
</evidence>
<accession>A0A6A6IF72</accession>
<evidence type="ECO:0000313" key="3">
    <source>
        <dbReference type="Proteomes" id="UP000800094"/>
    </source>
</evidence>
<evidence type="ECO:0000256" key="1">
    <source>
        <dbReference type="SAM" id="MobiDB-lite"/>
    </source>
</evidence>
<dbReference type="RefSeq" id="XP_033683851.1">
    <property type="nucleotide sequence ID" value="XM_033828959.1"/>
</dbReference>
<dbReference type="Proteomes" id="UP000800094">
    <property type="component" value="Unassembled WGS sequence"/>
</dbReference>
<keyword evidence="3" id="KW-1185">Reference proteome</keyword>
<dbReference type="OrthoDB" id="3796403at2759"/>
<name>A0A6A6IF72_9PLEO</name>
<sequence>MASTALNSASSSSSTNPADGVPISIPARPAHPSICAFPVEIRLDIFTHLLDLAAVPRSYGYTGPIQRSPKRSSNGRLKTLREHAVLLVSKQLSSEYRQCFYERTSFFLRIDATNAFRTVPDLSITAEQAQTKGIGTGTPNFWRAPDALLANLRHCTLFVELGEIACDAKAIHSLSRITRSNLSLTDARAVRGELKTFRSHAEVKAKDAEFDSSIVSAVLALLEHMQQLRSVQLVWDTTVAGTRTSRATSSNTNWTWDFLGAVFLDCLKEKRNMRELRVKVGDRYGDTVYQGKKIDGGEWEGRIVRTEDGRIL</sequence>